<dbReference type="Pfam" id="PF02225">
    <property type="entry name" value="PA"/>
    <property type="match status" value="1"/>
</dbReference>
<dbReference type="InterPro" id="IPR046450">
    <property type="entry name" value="PA_dom_sf"/>
</dbReference>
<sequence>MLTLSRGPMGAPGSEGKTMYTSATLSNRAKTVMIATAAVATLALVPAGAAFAAPSSQGCDSRTNNTYDKLLGCVTVDGVLEHEEAFQAIADANDDNRAAGTTGYTESVEYVVDTLEAAGWSVELDEFDFTYVPPPTLEQLTPVAAEYESAVFTGTGFGDVTGNVVPVDVVLAPPRDPVTSGCEAADFAGFPVGSIALVQRGTCEFGVKAINAQNAGASAVIIFNQGNTDLRSGLVTGTLFGVNQTPLSIPVVGASFADGAALAQTGSTARVAVLSPESRPQVNVIAELPGKNDDNVVMAGAHLDSVQAGPGINDNGSGSAALLEIAQQISKLKPENTIRFAWWGAEESGLLGSRAYVADQVAAGTLDEVALYLNFDMVASPNYIFMVYDGDESGWDAPQGVPIPEGSIQIEDLFESYYTWAGVPYDDAQFSGRSDYQAFILNGVPAGGLFTGAEVVKTAEQAEIWGGTAGAQYDPCYHLACDDIDNLALDALDVNSDAIAAAVLTYAYSTETVNGVVGTKVPGNFTFPAPAGPEGTVNLPGGGGLAPDHGHEHDAVD</sequence>
<feature type="compositionally biased region" description="Basic and acidic residues" evidence="1">
    <location>
        <begin position="548"/>
        <end position="557"/>
    </location>
</feature>
<feature type="domain" description="Peptidase M28" evidence="3">
    <location>
        <begin position="283"/>
        <end position="502"/>
    </location>
</feature>
<dbReference type="PANTHER" id="PTHR12147">
    <property type="entry name" value="METALLOPEPTIDASE M28 FAMILY MEMBER"/>
    <property type="match status" value="1"/>
</dbReference>
<gene>
    <name evidence="4" type="ORF">QFZ26_003217</name>
</gene>
<dbReference type="Gene3D" id="3.50.30.30">
    <property type="match status" value="1"/>
</dbReference>
<name>A0ABU0RD02_9MICO</name>
<dbReference type="InterPro" id="IPR045175">
    <property type="entry name" value="M28_fam"/>
</dbReference>
<comment type="caution">
    <text evidence="4">The sequence shown here is derived from an EMBL/GenBank/DDBJ whole genome shotgun (WGS) entry which is preliminary data.</text>
</comment>
<feature type="region of interest" description="Disordered" evidence="1">
    <location>
        <begin position="532"/>
        <end position="557"/>
    </location>
</feature>
<dbReference type="SUPFAM" id="SSF52025">
    <property type="entry name" value="PA domain"/>
    <property type="match status" value="1"/>
</dbReference>
<accession>A0ABU0RD02</accession>
<reference evidence="4 5" key="1">
    <citation type="submission" date="2023-07" db="EMBL/GenBank/DDBJ databases">
        <title>Comparative genomics of wheat-associated soil bacteria to identify genetic determinants of phenazine resistance.</title>
        <authorList>
            <person name="Mouncey N."/>
        </authorList>
    </citation>
    <scope>NUCLEOTIDE SEQUENCE [LARGE SCALE GENOMIC DNA]</scope>
    <source>
        <strain evidence="4 5">V3I3</strain>
    </source>
</reference>
<evidence type="ECO:0000313" key="4">
    <source>
        <dbReference type="EMBL" id="MDQ0895662.1"/>
    </source>
</evidence>
<dbReference type="Pfam" id="PF04389">
    <property type="entry name" value="Peptidase_M28"/>
    <property type="match status" value="1"/>
</dbReference>
<dbReference type="Gene3D" id="3.40.630.10">
    <property type="entry name" value="Zn peptidases"/>
    <property type="match status" value="2"/>
</dbReference>
<dbReference type="EMBL" id="JAUSYY010000001">
    <property type="protein sequence ID" value="MDQ0895662.1"/>
    <property type="molecule type" value="Genomic_DNA"/>
</dbReference>
<evidence type="ECO:0000259" key="2">
    <source>
        <dbReference type="Pfam" id="PF02225"/>
    </source>
</evidence>
<keyword evidence="5" id="KW-1185">Reference proteome</keyword>
<evidence type="ECO:0000256" key="1">
    <source>
        <dbReference type="SAM" id="MobiDB-lite"/>
    </source>
</evidence>
<proteinExistence type="predicted"/>
<organism evidence="4 5">
    <name type="scientific">Agromyces ramosus</name>
    <dbReference type="NCBI Taxonomy" id="33879"/>
    <lineage>
        <taxon>Bacteria</taxon>
        <taxon>Bacillati</taxon>
        <taxon>Actinomycetota</taxon>
        <taxon>Actinomycetes</taxon>
        <taxon>Micrococcales</taxon>
        <taxon>Microbacteriaceae</taxon>
        <taxon>Agromyces</taxon>
    </lineage>
</organism>
<dbReference type="Proteomes" id="UP001239083">
    <property type="component" value="Unassembled WGS sequence"/>
</dbReference>
<dbReference type="SUPFAM" id="SSF53187">
    <property type="entry name" value="Zn-dependent exopeptidases"/>
    <property type="match status" value="1"/>
</dbReference>
<dbReference type="PANTHER" id="PTHR12147:SF26">
    <property type="entry name" value="PEPTIDASE M28 DOMAIN-CONTAINING PROTEIN"/>
    <property type="match status" value="1"/>
</dbReference>
<dbReference type="InterPro" id="IPR003137">
    <property type="entry name" value="PA_domain"/>
</dbReference>
<evidence type="ECO:0000259" key="3">
    <source>
        <dbReference type="Pfam" id="PF04389"/>
    </source>
</evidence>
<feature type="domain" description="PA" evidence="2">
    <location>
        <begin position="161"/>
        <end position="262"/>
    </location>
</feature>
<evidence type="ECO:0000313" key="5">
    <source>
        <dbReference type="Proteomes" id="UP001239083"/>
    </source>
</evidence>
<dbReference type="InterPro" id="IPR007484">
    <property type="entry name" value="Peptidase_M28"/>
</dbReference>
<protein>
    <submittedName>
        <fullName evidence="4">Zn-dependent M28 family amino/carboxypeptidase</fullName>
    </submittedName>
</protein>